<proteinExistence type="predicted"/>
<evidence type="ECO:0000256" key="1">
    <source>
        <dbReference type="SAM" id="MobiDB-lite"/>
    </source>
</evidence>
<dbReference type="Proteomes" id="UP001281761">
    <property type="component" value="Unassembled WGS sequence"/>
</dbReference>
<evidence type="ECO:0000313" key="2">
    <source>
        <dbReference type="EMBL" id="KAK2945530.1"/>
    </source>
</evidence>
<protein>
    <submittedName>
        <fullName evidence="2">Uncharacterized protein</fullName>
    </submittedName>
</protein>
<sequence>MSCFKPALLRLQSKFQNITQLSLPSDQPSPNVDMISSSESTLDWSTTTPSLAIKSSFSLNTAILSDTNSMSQLSDGSERSDLSLSTQPPSNSSLSSFTSQQEALRILTVLHSLITAPHSQPSDISNSPPPFHLREEPDFSSISHEPTDLNEKFSIHVFDEDDEATIVHKILRCHRLCTAVPPNQCITDMEQFVEGLTSRLESPNRQLQSAVFSLLFTLIRTFKDVAILQKLLFSLRFAFREGSIASQLILIHVVHIIKIHMYLSHKSISDPLSNFDWDGLIHRKNVDIDSFSACLTFIIDDFCLRRSNSLQLAKRIFVEFETNQHAVTRIASIITLHTLQQIPSVDLPMLGYCLIMSFFFGKTLPDPIIRFVWNHIDFSGSMQFIGFHPSFFLNHISSNCNRHSQPVLLLELLSERFIRSPAHSIFERLCLFPLDRSPHFLITTLFGLHPLFLRGLLSHHKALRIDDFLSIVLMISGRTMKSQVVAMQSLYSYCPPPLVVQFFAPPICIVRSLGRMDSFLSVFLKSLLISCAPFGECKSLAMIFKEFSTVRHRNTRLDKNELDLLQTVLDLHWLNIPATFDSPLLVFASSINGISLRDSDFAISDTDFSQKALEDNIILQTSRRTKKVSSRSTWPVEQSASLQSLFTLLLDEPSSLISVLLEFLTRIVRVSSDAVRMVLVWRGVLDIVILSISSSFFLEDYENGVALIGTLLGTMRRVEQSTRICRFNFSSFF</sequence>
<organism evidence="2 3">
    <name type="scientific">Blattamonas nauphoetae</name>
    <dbReference type="NCBI Taxonomy" id="2049346"/>
    <lineage>
        <taxon>Eukaryota</taxon>
        <taxon>Metamonada</taxon>
        <taxon>Preaxostyla</taxon>
        <taxon>Oxymonadida</taxon>
        <taxon>Blattamonas</taxon>
    </lineage>
</organism>
<accession>A0ABQ9X187</accession>
<feature type="region of interest" description="Disordered" evidence="1">
    <location>
        <begin position="22"/>
        <end position="43"/>
    </location>
</feature>
<comment type="caution">
    <text evidence="2">The sequence shown here is derived from an EMBL/GenBank/DDBJ whole genome shotgun (WGS) entry which is preliminary data.</text>
</comment>
<reference evidence="2 3" key="1">
    <citation type="journal article" date="2022" name="bioRxiv">
        <title>Genomics of Preaxostyla Flagellates Illuminates Evolutionary Transitions and the Path Towards Mitochondrial Loss.</title>
        <authorList>
            <person name="Novak L.V.F."/>
            <person name="Treitli S.C."/>
            <person name="Pyrih J."/>
            <person name="Halakuc P."/>
            <person name="Pipaliya S.V."/>
            <person name="Vacek V."/>
            <person name="Brzon O."/>
            <person name="Soukal P."/>
            <person name="Eme L."/>
            <person name="Dacks J.B."/>
            <person name="Karnkowska A."/>
            <person name="Elias M."/>
            <person name="Hampl V."/>
        </authorList>
    </citation>
    <scope>NUCLEOTIDE SEQUENCE [LARGE SCALE GENOMIC DNA]</scope>
    <source>
        <strain evidence="2">NAU3</strain>
        <tissue evidence="2">Gut</tissue>
    </source>
</reference>
<feature type="compositionally biased region" description="Low complexity" evidence="1">
    <location>
        <begin position="82"/>
        <end position="97"/>
    </location>
</feature>
<dbReference type="EMBL" id="JARBJD010000257">
    <property type="protein sequence ID" value="KAK2945530.1"/>
    <property type="molecule type" value="Genomic_DNA"/>
</dbReference>
<name>A0ABQ9X187_9EUKA</name>
<keyword evidence="3" id="KW-1185">Reference proteome</keyword>
<feature type="region of interest" description="Disordered" evidence="1">
    <location>
        <begin position="69"/>
        <end position="97"/>
    </location>
</feature>
<gene>
    <name evidence="2" type="ORF">BLNAU_19554</name>
</gene>
<evidence type="ECO:0000313" key="3">
    <source>
        <dbReference type="Proteomes" id="UP001281761"/>
    </source>
</evidence>